<accession>A0ABS8V6T5</accession>
<reference evidence="1 2" key="1">
    <citation type="journal article" date="2021" name="BMC Genomics">
        <title>Datura genome reveals duplications of psychoactive alkaloid biosynthetic genes and high mutation rate following tissue culture.</title>
        <authorList>
            <person name="Rajewski A."/>
            <person name="Carter-House D."/>
            <person name="Stajich J."/>
            <person name="Litt A."/>
        </authorList>
    </citation>
    <scope>NUCLEOTIDE SEQUENCE [LARGE SCALE GENOMIC DNA]</scope>
    <source>
        <strain evidence="1">AR-01</strain>
    </source>
</reference>
<protein>
    <submittedName>
        <fullName evidence="1">Uncharacterized protein</fullName>
    </submittedName>
</protein>
<keyword evidence="2" id="KW-1185">Reference proteome</keyword>
<dbReference type="Proteomes" id="UP000823775">
    <property type="component" value="Unassembled WGS sequence"/>
</dbReference>
<gene>
    <name evidence="1" type="ORF">HAX54_029584</name>
</gene>
<sequence length="156" mass="17162">MKINQEGLESFGTENTVGNRFQSTSKELTYDDTTALDRLKISAAYQFQLLPTRLQVHINWIMPLKLSKMCNSGVNTLGCLEVLMALKLGLIVVCDGNVKSPEIPRVGAKEVVESGSSVDLGAVVVEAKPVWCSPVEWNTGICSPFRRNASYYSSYP</sequence>
<proteinExistence type="predicted"/>
<name>A0ABS8V6T5_DATST</name>
<comment type="caution">
    <text evidence="1">The sequence shown here is derived from an EMBL/GenBank/DDBJ whole genome shotgun (WGS) entry which is preliminary data.</text>
</comment>
<organism evidence="1 2">
    <name type="scientific">Datura stramonium</name>
    <name type="common">Jimsonweed</name>
    <name type="synonym">Common thornapple</name>
    <dbReference type="NCBI Taxonomy" id="4076"/>
    <lineage>
        <taxon>Eukaryota</taxon>
        <taxon>Viridiplantae</taxon>
        <taxon>Streptophyta</taxon>
        <taxon>Embryophyta</taxon>
        <taxon>Tracheophyta</taxon>
        <taxon>Spermatophyta</taxon>
        <taxon>Magnoliopsida</taxon>
        <taxon>eudicotyledons</taxon>
        <taxon>Gunneridae</taxon>
        <taxon>Pentapetalae</taxon>
        <taxon>asterids</taxon>
        <taxon>lamiids</taxon>
        <taxon>Solanales</taxon>
        <taxon>Solanaceae</taxon>
        <taxon>Solanoideae</taxon>
        <taxon>Datureae</taxon>
        <taxon>Datura</taxon>
    </lineage>
</organism>
<dbReference type="EMBL" id="JACEIK010003682">
    <property type="protein sequence ID" value="MCD9642677.1"/>
    <property type="molecule type" value="Genomic_DNA"/>
</dbReference>
<evidence type="ECO:0000313" key="1">
    <source>
        <dbReference type="EMBL" id="MCD9642677.1"/>
    </source>
</evidence>
<evidence type="ECO:0000313" key="2">
    <source>
        <dbReference type="Proteomes" id="UP000823775"/>
    </source>
</evidence>